<dbReference type="EMBL" id="CAJNOE010003128">
    <property type="protein sequence ID" value="CAF1499179.1"/>
    <property type="molecule type" value="Genomic_DNA"/>
</dbReference>
<evidence type="ECO:0000313" key="3">
    <source>
        <dbReference type="Proteomes" id="UP000663868"/>
    </source>
</evidence>
<reference evidence="2" key="1">
    <citation type="submission" date="2021-02" db="EMBL/GenBank/DDBJ databases">
        <authorList>
            <person name="Nowell W R."/>
        </authorList>
    </citation>
    <scope>NUCLEOTIDE SEQUENCE</scope>
</reference>
<comment type="caution">
    <text evidence="2">The sequence shown here is derived from an EMBL/GenBank/DDBJ whole genome shotgun (WGS) entry which is preliminary data.</text>
</comment>
<proteinExistence type="predicted"/>
<dbReference type="AlphaFoldDB" id="A0A820DRL1"/>
<accession>A0A820DRL1</accession>
<organism evidence="2 3">
    <name type="scientific">Adineta steineri</name>
    <dbReference type="NCBI Taxonomy" id="433720"/>
    <lineage>
        <taxon>Eukaryota</taxon>
        <taxon>Metazoa</taxon>
        <taxon>Spiralia</taxon>
        <taxon>Gnathifera</taxon>
        <taxon>Rotifera</taxon>
        <taxon>Eurotatoria</taxon>
        <taxon>Bdelloidea</taxon>
        <taxon>Adinetida</taxon>
        <taxon>Adinetidae</taxon>
        <taxon>Adineta</taxon>
    </lineage>
</organism>
<gene>
    <name evidence="1" type="ORF">IZO911_LOCUS44917</name>
    <name evidence="2" type="ORF">KXQ929_LOCUS42016</name>
</gene>
<protein>
    <submittedName>
        <fullName evidence="2">Uncharacterized protein</fullName>
    </submittedName>
</protein>
<dbReference type="EMBL" id="CAJOBB010009912">
    <property type="protein sequence ID" value="CAF4236288.1"/>
    <property type="molecule type" value="Genomic_DNA"/>
</dbReference>
<evidence type="ECO:0000313" key="1">
    <source>
        <dbReference type="EMBL" id="CAF1499179.1"/>
    </source>
</evidence>
<dbReference type="Proteomes" id="UP000663868">
    <property type="component" value="Unassembled WGS sequence"/>
</dbReference>
<sequence length="18" mass="1919">MPLPPIKPIAGIPGQFDQ</sequence>
<evidence type="ECO:0000313" key="2">
    <source>
        <dbReference type="EMBL" id="CAF4236288.1"/>
    </source>
</evidence>
<name>A0A820DRL1_9BILA</name>
<dbReference type="Proteomes" id="UP000663860">
    <property type="component" value="Unassembled WGS sequence"/>
</dbReference>
<feature type="non-terminal residue" evidence="2">
    <location>
        <position position="18"/>
    </location>
</feature>